<dbReference type="EMBL" id="CM004392">
    <property type="protein sequence ID" value="OAY47549.1"/>
    <property type="molecule type" value="Genomic_DNA"/>
</dbReference>
<dbReference type="AlphaFoldDB" id="A0A251L3K6"/>
<feature type="compositionally biased region" description="Acidic residues" evidence="1">
    <location>
        <begin position="324"/>
        <end position="353"/>
    </location>
</feature>
<dbReference type="Gramene" id="Manes.06G087100.6.v8.1">
    <property type="protein sequence ID" value="Manes.06G087100.6.v8.1.CDS"/>
    <property type="gene ID" value="Manes.06G087100.v8.1"/>
</dbReference>
<dbReference type="Proteomes" id="UP000091857">
    <property type="component" value="Chromosome 6"/>
</dbReference>
<evidence type="ECO:0000256" key="1">
    <source>
        <dbReference type="SAM" id="MobiDB-lite"/>
    </source>
</evidence>
<dbReference type="PANTHER" id="PTHR46872:SF10">
    <property type="entry name" value="MYB-LIKE DOMAIN-CONTAINING PROTEIN"/>
    <property type="match status" value="1"/>
</dbReference>
<accession>A0A251L3K6</accession>
<evidence type="ECO:0000313" key="3">
    <source>
        <dbReference type="Proteomes" id="UP000091857"/>
    </source>
</evidence>
<keyword evidence="3" id="KW-1185">Reference proteome</keyword>
<dbReference type="PANTHER" id="PTHR46872">
    <property type="entry name" value="DNA BINDING PROTEIN"/>
    <property type="match status" value="1"/>
</dbReference>
<dbReference type="STRING" id="3983.A0A251L3K6"/>
<dbReference type="Gramene" id="Manes.06G087100.5.v8.1">
    <property type="protein sequence ID" value="Manes.06G087100.5.v8.1.CDS"/>
    <property type="gene ID" value="Manes.06G087100.v8.1"/>
</dbReference>
<dbReference type="OrthoDB" id="1908944at2759"/>
<organism evidence="2 3">
    <name type="scientific">Manihot esculenta</name>
    <name type="common">Cassava</name>
    <name type="synonym">Jatropha manihot</name>
    <dbReference type="NCBI Taxonomy" id="3983"/>
    <lineage>
        <taxon>Eukaryota</taxon>
        <taxon>Viridiplantae</taxon>
        <taxon>Streptophyta</taxon>
        <taxon>Embryophyta</taxon>
        <taxon>Tracheophyta</taxon>
        <taxon>Spermatophyta</taxon>
        <taxon>Magnoliopsida</taxon>
        <taxon>eudicotyledons</taxon>
        <taxon>Gunneridae</taxon>
        <taxon>Pentapetalae</taxon>
        <taxon>rosids</taxon>
        <taxon>fabids</taxon>
        <taxon>Malpighiales</taxon>
        <taxon>Euphorbiaceae</taxon>
        <taxon>Crotonoideae</taxon>
        <taxon>Manihoteae</taxon>
        <taxon>Manihot</taxon>
    </lineage>
</organism>
<dbReference type="OMA" id="GREYCIC"/>
<dbReference type="Gramene" id="Manes.06G087100.7.v8.1">
    <property type="protein sequence ID" value="Manes.06G087100.7.v8.1.CDS"/>
    <property type="gene ID" value="Manes.06G087100.v8.1"/>
</dbReference>
<evidence type="ECO:0008006" key="4">
    <source>
        <dbReference type="Google" id="ProtNLM"/>
    </source>
</evidence>
<dbReference type="EMBL" id="CM004392">
    <property type="protein sequence ID" value="OAY47550.1"/>
    <property type="molecule type" value="Genomic_DNA"/>
</dbReference>
<name>A0A251L3K6_MANES</name>
<feature type="region of interest" description="Disordered" evidence="1">
    <location>
        <begin position="320"/>
        <end position="354"/>
    </location>
</feature>
<proteinExistence type="predicted"/>
<dbReference type="CDD" id="cd00167">
    <property type="entry name" value="SANT"/>
    <property type="match status" value="1"/>
</dbReference>
<protein>
    <recommendedName>
        <fullName evidence="4">Myb-like domain-containing protein</fullName>
    </recommendedName>
</protein>
<gene>
    <name evidence="2" type="ORF">MANES_06G087100</name>
</gene>
<evidence type="ECO:0000313" key="2">
    <source>
        <dbReference type="EMBL" id="OAY47549.1"/>
    </source>
</evidence>
<reference evidence="2 3" key="1">
    <citation type="submission" date="2016-02" db="EMBL/GenBank/DDBJ databases">
        <title>WGS assembly of Manihot esculenta.</title>
        <authorList>
            <person name="Bredeson J.V."/>
            <person name="Prochnik S.E."/>
            <person name="Lyons J.B."/>
            <person name="Schmutz J."/>
            <person name="Grimwood J."/>
            <person name="Vrebalov J."/>
            <person name="Bart R.S."/>
            <person name="Amuge T."/>
            <person name="Ferguson M.E."/>
            <person name="Green R."/>
            <person name="Putnam N."/>
            <person name="Stites J."/>
            <person name="Rounsley S."/>
            <person name="Rokhsar D.S."/>
        </authorList>
    </citation>
    <scope>NUCLEOTIDE SEQUENCE [LARGE SCALE GENOMIC DNA]</scope>
    <source>
        <strain evidence="3">cv. AM560-2</strain>
        <tissue evidence="2">Leaf</tissue>
    </source>
</reference>
<dbReference type="InterPro" id="IPR001005">
    <property type="entry name" value="SANT/Myb"/>
</dbReference>
<dbReference type="EMBL" id="CM004392">
    <property type="protein sequence ID" value="OAY47548.1"/>
    <property type="molecule type" value="Genomic_DNA"/>
</dbReference>
<sequence>MVQKRPLYDEEPHDIICKHPRQVEYKNRLVSFSEFVSSEVDSPTSEVPGECGLTENDTEGHERLANDIVARFPVSAEKDVETIVPGRSISSFATISACHEFSLPDMPVYISHPKEYFSPEHPIRTAAHHEDRYSLLLRCPPQKAVPIGLNHQASIPEWSPCYSETISNTSGAPETTLDANLVFVEEDVDRLMGTCVIPMPDLELTGEVVNGRIDCNCLDEGSIRCVRQHIVEAREKLKRHLGGEKFEEMGFHDMGETVADKWSEEEEQVYHDLVFSNPMSLGKNFWDHLSAVFPSRTKKDIVCYYFNVFMLRRRTEQNRYDSVSIDDSDDDEWQGDDDYDNELGMTEEDEDSGIESPVHLDVCTRNHYRKYDLHDAVNEISDFACDRDISKVLGTCPRISLNFCNSNSHLLDVPSDKRVDQEGQDDSCTSSDTVASSQGTEVKVEIDDHWPCSFNEPCGSGGDHVLEPCDVKVWDNDYMICPKSKVDFLPTCSMIEEVFGDGSWNYKAKDY</sequence>